<feature type="chain" id="PRO_5005893545" evidence="1">
    <location>
        <begin position="29"/>
        <end position="88"/>
    </location>
</feature>
<organism evidence="2 3">
    <name type="scientific">Syphacia muris</name>
    <dbReference type="NCBI Taxonomy" id="451379"/>
    <lineage>
        <taxon>Eukaryota</taxon>
        <taxon>Metazoa</taxon>
        <taxon>Ecdysozoa</taxon>
        <taxon>Nematoda</taxon>
        <taxon>Chromadorea</taxon>
        <taxon>Rhabditida</taxon>
        <taxon>Spirurina</taxon>
        <taxon>Oxyuridomorpha</taxon>
        <taxon>Oxyuroidea</taxon>
        <taxon>Oxyuridae</taxon>
        <taxon>Syphacia</taxon>
    </lineage>
</organism>
<evidence type="ECO:0000256" key="1">
    <source>
        <dbReference type="SAM" id="SignalP"/>
    </source>
</evidence>
<keyword evidence="2" id="KW-1185">Reference proteome</keyword>
<protein>
    <submittedName>
        <fullName evidence="3">Secreted protein</fullName>
    </submittedName>
</protein>
<reference evidence="3" key="1">
    <citation type="submission" date="2017-02" db="UniProtKB">
        <authorList>
            <consortium name="WormBaseParasite"/>
        </authorList>
    </citation>
    <scope>IDENTIFICATION</scope>
</reference>
<name>A0A0N5ARY9_9BILA</name>
<dbReference type="Proteomes" id="UP000046393">
    <property type="component" value="Unplaced"/>
</dbReference>
<dbReference type="WBParaSite" id="SMUV_0000753501-mRNA-1">
    <property type="protein sequence ID" value="SMUV_0000753501-mRNA-1"/>
    <property type="gene ID" value="SMUV_0000753501"/>
</dbReference>
<keyword evidence="1" id="KW-0732">Signal</keyword>
<evidence type="ECO:0000313" key="2">
    <source>
        <dbReference type="Proteomes" id="UP000046393"/>
    </source>
</evidence>
<dbReference type="AlphaFoldDB" id="A0A0N5ARY9"/>
<sequence>MFGCPVSIFTRILLISILYYSGSERSLARIQPRGKETAESVRKFLHARGFGARIPSIEISAISVYIRSGSYFSMFQKMAVIKLCLLKK</sequence>
<evidence type="ECO:0000313" key="3">
    <source>
        <dbReference type="WBParaSite" id="SMUV_0000753501-mRNA-1"/>
    </source>
</evidence>
<proteinExistence type="predicted"/>
<accession>A0A0N5ARY9</accession>
<feature type="signal peptide" evidence="1">
    <location>
        <begin position="1"/>
        <end position="28"/>
    </location>
</feature>